<name>A0A9W9KHQ8_9EURO</name>
<dbReference type="OrthoDB" id="5324692at2759"/>
<feature type="compositionally biased region" description="Low complexity" evidence="1">
    <location>
        <begin position="57"/>
        <end position="69"/>
    </location>
</feature>
<feature type="compositionally biased region" description="Low complexity" evidence="1">
    <location>
        <begin position="193"/>
        <end position="206"/>
    </location>
</feature>
<evidence type="ECO:0000313" key="2">
    <source>
        <dbReference type="EMBL" id="KAJ5106950.1"/>
    </source>
</evidence>
<evidence type="ECO:0000313" key="3">
    <source>
        <dbReference type="Proteomes" id="UP001149165"/>
    </source>
</evidence>
<dbReference type="EMBL" id="JAPQKH010000003">
    <property type="protein sequence ID" value="KAJ5106950.1"/>
    <property type="molecule type" value="Genomic_DNA"/>
</dbReference>
<feature type="compositionally biased region" description="Basic and acidic residues" evidence="1">
    <location>
        <begin position="33"/>
        <end position="49"/>
    </location>
</feature>
<dbReference type="Proteomes" id="UP001149165">
    <property type="component" value="Unassembled WGS sequence"/>
</dbReference>
<evidence type="ECO:0000256" key="1">
    <source>
        <dbReference type="SAM" id="MobiDB-lite"/>
    </source>
</evidence>
<gene>
    <name evidence="2" type="ORF">N7456_003625</name>
</gene>
<feature type="compositionally biased region" description="Low complexity" evidence="1">
    <location>
        <begin position="132"/>
        <end position="143"/>
    </location>
</feature>
<proteinExistence type="predicted"/>
<comment type="caution">
    <text evidence="2">The sequence shown here is derived from an EMBL/GenBank/DDBJ whole genome shotgun (WGS) entry which is preliminary data.</text>
</comment>
<feature type="compositionally biased region" description="Polar residues" evidence="1">
    <location>
        <begin position="79"/>
        <end position="88"/>
    </location>
</feature>
<feature type="compositionally biased region" description="Polar residues" evidence="1">
    <location>
        <begin position="384"/>
        <end position="393"/>
    </location>
</feature>
<feature type="region of interest" description="Disordered" evidence="1">
    <location>
        <begin position="1"/>
        <end position="405"/>
    </location>
</feature>
<feature type="compositionally biased region" description="Low complexity" evidence="1">
    <location>
        <begin position="354"/>
        <end position="377"/>
    </location>
</feature>
<accession>A0A9W9KHQ8</accession>
<reference evidence="2" key="1">
    <citation type="submission" date="2022-11" db="EMBL/GenBank/DDBJ databases">
        <authorList>
            <person name="Petersen C."/>
        </authorList>
    </citation>
    <scope>NUCLEOTIDE SEQUENCE</scope>
    <source>
        <strain evidence="2">IBT 30069</strain>
    </source>
</reference>
<dbReference type="AlphaFoldDB" id="A0A9W9KHQ8"/>
<reference evidence="2" key="2">
    <citation type="journal article" date="2023" name="IMA Fungus">
        <title>Comparative genomic study of the Penicillium genus elucidates a diverse pangenome and 15 lateral gene transfer events.</title>
        <authorList>
            <person name="Petersen C."/>
            <person name="Sorensen T."/>
            <person name="Nielsen M.R."/>
            <person name="Sondergaard T.E."/>
            <person name="Sorensen J.L."/>
            <person name="Fitzpatrick D.A."/>
            <person name="Frisvad J.C."/>
            <person name="Nielsen K.L."/>
        </authorList>
    </citation>
    <scope>NUCLEOTIDE SEQUENCE</scope>
    <source>
        <strain evidence="2">IBT 30069</strain>
    </source>
</reference>
<feature type="compositionally biased region" description="Basic and acidic residues" evidence="1">
    <location>
        <begin position="264"/>
        <end position="280"/>
    </location>
</feature>
<protein>
    <submittedName>
        <fullName evidence="2">Uncharacterized protein</fullName>
    </submittedName>
</protein>
<keyword evidence="3" id="KW-1185">Reference proteome</keyword>
<organism evidence="2 3">
    <name type="scientific">Penicillium angulare</name>
    <dbReference type="NCBI Taxonomy" id="116970"/>
    <lineage>
        <taxon>Eukaryota</taxon>
        <taxon>Fungi</taxon>
        <taxon>Dikarya</taxon>
        <taxon>Ascomycota</taxon>
        <taxon>Pezizomycotina</taxon>
        <taxon>Eurotiomycetes</taxon>
        <taxon>Eurotiomycetidae</taxon>
        <taxon>Eurotiales</taxon>
        <taxon>Aspergillaceae</taxon>
        <taxon>Penicillium</taxon>
    </lineage>
</organism>
<feature type="compositionally biased region" description="Pro residues" evidence="1">
    <location>
        <begin position="306"/>
        <end position="318"/>
    </location>
</feature>
<sequence length="752" mass="84290">MPSSRSMRFRWPPAPCVEEEPTSLARELNGSTKKGEEPSVDGICRRGEVDQYPIIMSPDSPLPDLTTPPGASNIPGLGSVSSDDNSSGPRTPPPQIPEQPVVRMTSSQKREPARSTASDSSRSRSRAPQAYQQPSQVQPSARQPRPRSQSRGRDRPRNEPSYFPPITYESAVPQQSTRGRSYEQASLAPQKPTMGRSSSVRTGTSTAHIPPSRPRPELHPASQSDSTLMRGREYAQIASPPIAPLQVRKAPEASAPLPTPTLAERLEEKLRLRQELRDIASDSETEAPKRSRTKSISPKTVYAVPVPVPAPAPIPPPVEFLHRVPSQKSQEPQQRPPTSRGRASTMSAVPPPALRSASRAPGASKSLSSDEAQASSSRPRRNNSVKFQDQLPQRHSLPQPAPVQKAISPQRAVVMNGLFVSPCPRSIPISGQQEWYTLKGLTHLDICPSCMDQVSNSRFRDFFIKSPPKSPGQKIRCAFANAWARLAWTQMIKKQHDSLEVLYQMTRPPPGSRPCPGRVVAKESWYRVVDTETGNYLPHFNVCGSCARNVRILMPSHRDTFEPSPDIQERLCDFVTTSPRFVQYIDLLDSAASRAEPSRRPDTRDFLSYARRKCVLRDCRRDRATKGAWHYIPALPELRACEDCYDEVIWPLAKAHHPIARSFSPSMRYLPGDTSSKCHEATCQLYSPRMRAKFRDAVANNDFGGLKMVTMRRFEAERRFKDRREELLIAEERGYDCEGELKKAVEEWRRWE</sequence>
<feature type="compositionally biased region" description="Polar residues" evidence="1">
    <location>
        <begin position="326"/>
        <end position="346"/>
    </location>
</feature>